<evidence type="ECO:0000256" key="1">
    <source>
        <dbReference type="ARBA" id="ARBA00006738"/>
    </source>
</evidence>
<keyword evidence="4" id="KW-1185">Reference proteome</keyword>
<dbReference type="NCBIfam" id="NF009150">
    <property type="entry name" value="PRK12497.1-3"/>
    <property type="match status" value="1"/>
</dbReference>
<dbReference type="EMBL" id="AP027151">
    <property type="protein sequence ID" value="BDV41780.1"/>
    <property type="molecule type" value="Genomic_DNA"/>
</dbReference>
<gene>
    <name evidence="3" type="ORF">GURASL_07030</name>
</gene>
<dbReference type="InterPro" id="IPR003509">
    <property type="entry name" value="UPF0102_YraN-like"/>
</dbReference>
<dbReference type="Pfam" id="PF02021">
    <property type="entry name" value="UPF0102"/>
    <property type="match status" value="1"/>
</dbReference>
<evidence type="ECO:0000313" key="3">
    <source>
        <dbReference type="EMBL" id="BDV41780.1"/>
    </source>
</evidence>
<evidence type="ECO:0000256" key="2">
    <source>
        <dbReference type="HAMAP-Rule" id="MF_00048"/>
    </source>
</evidence>
<protein>
    <recommendedName>
        <fullName evidence="2">UPF0102 protein GURASL_07030</fullName>
    </recommendedName>
</protein>
<dbReference type="RefSeq" id="WP_282001815.1">
    <property type="nucleotide sequence ID" value="NZ_AP027151.1"/>
</dbReference>
<dbReference type="NCBIfam" id="NF011268">
    <property type="entry name" value="PRK14675.1"/>
    <property type="match status" value="1"/>
</dbReference>
<dbReference type="Proteomes" id="UP001317705">
    <property type="component" value="Chromosome"/>
</dbReference>
<accession>A0ABN6VRS0</accession>
<dbReference type="PANTHER" id="PTHR34039:SF1">
    <property type="entry name" value="UPF0102 PROTEIN YRAN"/>
    <property type="match status" value="1"/>
</dbReference>
<dbReference type="InterPro" id="IPR011856">
    <property type="entry name" value="tRNA_endonuc-like_dom_sf"/>
</dbReference>
<dbReference type="NCBIfam" id="NF009154">
    <property type="entry name" value="PRK12497.3-3"/>
    <property type="match status" value="1"/>
</dbReference>
<dbReference type="Gene3D" id="3.40.1350.10">
    <property type="match status" value="1"/>
</dbReference>
<proteinExistence type="inferred from homology"/>
<dbReference type="SUPFAM" id="SSF52980">
    <property type="entry name" value="Restriction endonuclease-like"/>
    <property type="match status" value="1"/>
</dbReference>
<evidence type="ECO:0000313" key="4">
    <source>
        <dbReference type="Proteomes" id="UP001317705"/>
    </source>
</evidence>
<organism evidence="3 4">
    <name type="scientific">Geotalea uraniireducens</name>
    <dbReference type="NCBI Taxonomy" id="351604"/>
    <lineage>
        <taxon>Bacteria</taxon>
        <taxon>Pseudomonadati</taxon>
        <taxon>Thermodesulfobacteriota</taxon>
        <taxon>Desulfuromonadia</taxon>
        <taxon>Geobacterales</taxon>
        <taxon>Geobacteraceae</taxon>
        <taxon>Geotalea</taxon>
    </lineage>
</organism>
<dbReference type="CDD" id="cd20736">
    <property type="entry name" value="PoNe_Nuclease"/>
    <property type="match status" value="1"/>
</dbReference>
<dbReference type="HAMAP" id="MF_00048">
    <property type="entry name" value="UPF0102"/>
    <property type="match status" value="1"/>
</dbReference>
<sequence length="128" mass="14321">MAKSEPNRHNASLGGAGERLAVAYLQERRFKIVEQNYRCRGGEIDIVARDGKIYVFIEVKCRLSACYGPPQSAVTPFKQRQISKAALTWLAANHKHDVDARFDVVAISFRSSGEPVIEHIVNAFDLAY</sequence>
<dbReference type="PANTHER" id="PTHR34039">
    <property type="entry name" value="UPF0102 PROTEIN YRAN"/>
    <property type="match status" value="1"/>
</dbReference>
<dbReference type="NCBIfam" id="TIGR00252">
    <property type="entry name" value="YraN family protein"/>
    <property type="match status" value="1"/>
</dbReference>
<name>A0ABN6VRS0_9BACT</name>
<reference evidence="3 4" key="1">
    <citation type="submission" date="2022-12" db="EMBL/GenBank/DDBJ databases">
        <title>Polyphasic characterization of Geotalea uranireducens NIT-SL11 newly isolated from a complex of sewage sludge and microbially reduced graphene oxide.</title>
        <authorList>
            <person name="Xie L."/>
            <person name="Yoshida N."/>
            <person name="Meng L."/>
        </authorList>
    </citation>
    <scope>NUCLEOTIDE SEQUENCE [LARGE SCALE GENOMIC DNA]</scope>
    <source>
        <strain evidence="3 4">NIT-SL11</strain>
    </source>
</reference>
<comment type="similarity">
    <text evidence="1 2">Belongs to the UPF0102 family.</text>
</comment>
<dbReference type="InterPro" id="IPR011335">
    <property type="entry name" value="Restrct_endonuc-II-like"/>
</dbReference>